<name>A0A427XE92_9TREE</name>
<protein>
    <recommendedName>
        <fullName evidence="4">CN hydrolase domain-containing protein</fullName>
    </recommendedName>
</protein>
<dbReference type="OrthoDB" id="10250282at2759"/>
<dbReference type="RefSeq" id="XP_028472322.1">
    <property type="nucleotide sequence ID" value="XM_028619453.1"/>
</dbReference>
<dbReference type="InterPro" id="IPR036526">
    <property type="entry name" value="C-N_Hydrolase_sf"/>
</dbReference>
<accession>A0A427XE92</accession>
<reference evidence="5 6" key="1">
    <citation type="submission" date="2018-11" db="EMBL/GenBank/DDBJ databases">
        <title>Genome sequence of Apiotrichum porosum DSM 27194.</title>
        <authorList>
            <person name="Aliyu H."/>
            <person name="Gorte O."/>
            <person name="Ochsenreither K."/>
        </authorList>
    </citation>
    <scope>NUCLEOTIDE SEQUENCE [LARGE SCALE GENOMIC DNA]</scope>
    <source>
        <strain evidence="5 6">DSM 27194</strain>
    </source>
</reference>
<dbReference type="PANTHER" id="PTHR46044:SF14">
    <property type="entry name" value="ARYLACETONITRILASE"/>
    <property type="match status" value="1"/>
</dbReference>
<dbReference type="AlphaFoldDB" id="A0A427XE92"/>
<evidence type="ECO:0000313" key="5">
    <source>
        <dbReference type="EMBL" id="RSH77175.1"/>
    </source>
</evidence>
<dbReference type="InterPro" id="IPR003010">
    <property type="entry name" value="C-N_Hydrolase"/>
</dbReference>
<proteinExistence type="inferred from homology"/>
<sequence length="352" mass="38780">MPIIRVAVPQWEPAWFDKAATTQRVVELIKEAADGGAKLVAFGELAIPGYPTYLFGGRMEDIYAHNIDYFNNSLDLDGAEIHAIRIAAQANKIIVHVGFSEIDGKTLYMGNVVIDEHGEIILHRRKIKPSHYERTLFGDAGPESVVNVVETSIGRISVLNCWEHCQPLLKYHTYSQRPLIHIAAWPLLHRWSGKGHWAMSNEAGLAVTRTVAFEAGAFTLMCSQFMSKAGLEKNKVHGLVLKDEANGCGPVVEGGGVSRVYGPDGSQLTESIPDTAEQIVYSDLDTDMVYLTAQAQDVVGHYSRPDIFQLVVNKTPAPRVVYRNEDGSVHTVTKTITPFKAIAIGTEQEGER</sequence>
<evidence type="ECO:0000256" key="2">
    <source>
        <dbReference type="ARBA" id="ARBA00022801"/>
    </source>
</evidence>
<evidence type="ECO:0000256" key="3">
    <source>
        <dbReference type="PROSITE-ProRule" id="PRU10139"/>
    </source>
</evidence>
<feature type="domain" description="CN hydrolase" evidence="4">
    <location>
        <begin position="4"/>
        <end position="286"/>
    </location>
</feature>
<dbReference type="CDD" id="cd07564">
    <property type="entry name" value="nitrilases_CHs"/>
    <property type="match status" value="1"/>
</dbReference>
<evidence type="ECO:0000313" key="6">
    <source>
        <dbReference type="Proteomes" id="UP000279236"/>
    </source>
</evidence>
<dbReference type="InterPro" id="IPR000132">
    <property type="entry name" value="Nitrilase/CN_hydratase_CS"/>
</dbReference>
<organism evidence="5 6">
    <name type="scientific">Apiotrichum porosum</name>
    <dbReference type="NCBI Taxonomy" id="105984"/>
    <lineage>
        <taxon>Eukaryota</taxon>
        <taxon>Fungi</taxon>
        <taxon>Dikarya</taxon>
        <taxon>Basidiomycota</taxon>
        <taxon>Agaricomycotina</taxon>
        <taxon>Tremellomycetes</taxon>
        <taxon>Trichosporonales</taxon>
        <taxon>Trichosporonaceae</taxon>
        <taxon>Apiotrichum</taxon>
    </lineage>
</organism>
<evidence type="ECO:0000256" key="1">
    <source>
        <dbReference type="ARBA" id="ARBA00008129"/>
    </source>
</evidence>
<evidence type="ECO:0000259" key="4">
    <source>
        <dbReference type="PROSITE" id="PS50263"/>
    </source>
</evidence>
<dbReference type="STRING" id="105984.A0A427XE92"/>
<feature type="active site" description="Proton acceptor" evidence="3">
    <location>
        <position position="44"/>
    </location>
</feature>
<dbReference type="PROSITE" id="PS00920">
    <property type="entry name" value="NITRIL_CHT_1"/>
    <property type="match status" value="1"/>
</dbReference>
<dbReference type="SUPFAM" id="SSF56317">
    <property type="entry name" value="Carbon-nitrogen hydrolase"/>
    <property type="match status" value="1"/>
</dbReference>
<dbReference type="Gene3D" id="3.60.110.10">
    <property type="entry name" value="Carbon-nitrogen hydrolase"/>
    <property type="match status" value="1"/>
</dbReference>
<dbReference type="EMBL" id="RSCE01000018">
    <property type="protein sequence ID" value="RSH77175.1"/>
    <property type="molecule type" value="Genomic_DNA"/>
</dbReference>
<dbReference type="InterPro" id="IPR044149">
    <property type="entry name" value="Nitrilases_CHs"/>
</dbReference>
<dbReference type="GO" id="GO:0016836">
    <property type="term" value="F:hydro-lyase activity"/>
    <property type="evidence" value="ECO:0007669"/>
    <property type="project" value="UniProtKB-ARBA"/>
</dbReference>
<keyword evidence="6" id="KW-1185">Reference proteome</keyword>
<dbReference type="PANTHER" id="PTHR46044">
    <property type="entry name" value="NITRILASE"/>
    <property type="match status" value="1"/>
</dbReference>
<dbReference type="PROSITE" id="PS50263">
    <property type="entry name" value="CN_HYDROLASE"/>
    <property type="match status" value="1"/>
</dbReference>
<dbReference type="Proteomes" id="UP000279236">
    <property type="component" value="Unassembled WGS sequence"/>
</dbReference>
<dbReference type="GeneID" id="39588355"/>
<keyword evidence="2" id="KW-0378">Hydrolase</keyword>
<gene>
    <name evidence="5" type="ORF">EHS24_003812</name>
</gene>
<comment type="caution">
    <text evidence="5">The sequence shown here is derived from an EMBL/GenBank/DDBJ whole genome shotgun (WGS) entry which is preliminary data.</text>
</comment>
<dbReference type="Pfam" id="PF00795">
    <property type="entry name" value="CN_hydrolase"/>
    <property type="match status" value="1"/>
</dbReference>
<dbReference type="GO" id="GO:0000257">
    <property type="term" value="F:nitrilase activity"/>
    <property type="evidence" value="ECO:0007669"/>
    <property type="project" value="UniProtKB-ARBA"/>
</dbReference>
<comment type="similarity">
    <text evidence="1">Belongs to the carbon-nitrogen hydrolase superfamily. Nitrilase family.</text>
</comment>